<dbReference type="Proteomes" id="UP000626697">
    <property type="component" value="Unassembled WGS sequence"/>
</dbReference>
<proteinExistence type="predicted"/>
<organism evidence="2 3">
    <name type="scientific">Peribacillus huizhouensis</name>
    <dbReference type="NCBI Taxonomy" id="1501239"/>
    <lineage>
        <taxon>Bacteria</taxon>
        <taxon>Bacillati</taxon>
        <taxon>Bacillota</taxon>
        <taxon>Bacilli</taxon>
        <taxon>Bacillales</taxon>
        <taxon>Bacillaceae</taxon>
        <taxon>Peribacillus</taxon>
    </lineage>
</organism>
<accession>A0ABR6CTC2</accession>
<keyword evidence="3" id="KW-1185">Reference proteome</keyword>
<feature type="coiled-coil region" evidence="1">
    <location>
        <begin position="105"/>
        <end position="132"/>
    </location>
</feature>
<name>A0ABR6CTC2_9BACI</name>
<dbReference type="EMBL" id="JACJHX010000008">
    <property type="protein sequence ID" value="MBA9027597.1"/>
    <property type="molecule type" value="Genomic_DNA"/>
</dbReference>
<dbReference type="RefSeq" id="WP_182503034.1">
    <property type="nucleotide sequence ID" value="NZ_JACJHX010000008.1"/>
</dbReference>
<reference evidence="2 3" key="1">
    <citation type="submission" date="2020-08" db="EMBL/GenBank/DDBJ databases">
        <title>Genomic Encyclopedia of Type Strains, Phase IV (KMG-IV): sequencing the most valuable type-strain genomes for metagenomic binning, comparative biology and taxonomic classification.</title>
        <authorList>
            <person name="Goeker M."/>
        </authorList>
    </citation>
    <scope>NUCLEOTIDE SEQUENCE [LARGE SCALE GENOMIC DNA]</scope>
    <source>
        <strain evidence="2 3">DSM 105481</strain>
    </source>
</reference>
<sequence>MQRNFLFIILGISLVILSGCGASSKDSAKKVVESIEEKDYFTAKKIYEDATNDSSKEKKDELNKTISKVLLEYIQKDYQEMKADSDKEASFYNSLGKIEEIGISDKALTNKIKSYKQELEALIEKEDGINEEEVVAQEESTENTYENTIFNMDWKTFSNYWNESVDDYDNSYFMIKNERESQIPFGIRYDGQVNNSLYVSASTEKDTGKVSYAVVIGNVTDNKSGYIDVYQAGANLILIADPKGENKEQIAINYLGLSNGKIVEEKTLSYTQNGIIYKAEYEDNVGSLPTLTVSVEKEKPFGH</sequence>
<evidence type="ECO:0008006" key="4">
    <source>
        <dbReference type="Google" id="ProtNLM"/>
    </source>
</evidence>
<keyword evidence="1" id="KW-0175">Coiled coil</keyword>
<dbReference type="PROSITE" id="PS51257">
    <property type="entry name" value="PROKAR_LIPOPROTEIN"/>
    <property type="match status" value="1"/>
</dbReference>
<evidence type="ECO:0000313" key="2">
    <source>
        <dbReference type="EMBL" id="MBA9027597.1"/>
    </source>
</evidence>
<comment type="caution">
    <text evidence="2">The sequence shown here is derived from an EMBL/GenBank/DDBJ whole genome shotgun (WGS) entry which is preliminary data.</text>
</comment>
<protein>
    <recommendedName>
        <fullName evidence="4">DUF3994 domain-containing protein</fullName>
    </recommendedName>
</protein>
<evidence type="ECO:0000256" key="1">
    <source>
        <dbReference type="SAM" id="Coils"/>
    </source>
</evidence>
<gene>
    <name evidence="2" type="ORF">HNP81_002887</name>
</gene>
<evidence type="ECO:0000313" key="3">
    <source>
        <dbReference type="Proteomes" id="UP000626697"/>
    </source>
</evidence>